<feature type="domain" description="Rieske" evidence="7">
    <location>
        <begin position="92"/>
        <end position="164"/>
    </location>
</feature>
<dbReference type="InterPro" id="IPR017941">
    <property type="entry name" value="Rieske_2Fe-2S"/>
</dbReference>
<keyword evidence="3" id="KW-0408">Iron</keyword>
<evidence type="ECO:0000256" key="6">
    <source>
        <dbReference type="ARBA" id="ARBA00034078"/>
    </source>
</evidence>
<proteinExistence type="predicted"/>
<sequence length="167" mass="17563">MKNSLQVKTGNLSDPRRDFLKKTGSLAIMSMFGVGFFTSCSSDEDTNPNTGNNNPPAGATGITVSGNTVTINLDQATGLNVAGGWVLIIPAQLLVVNVGNNSFNALTSVCTHSGCDKDWRFASNVFTCTCHGSRFSTDGNVLTGPANQALASFPTRLDNKILTITKS</sequence>
<dbReference type="PRINTS" id="PR00162">
    <property type="entry name" value="RIESKE"/>
</dbReference>
<evidence type="ECO:0000256" key="3">
    <source>
        <dbReference type="ARBA" id="ARBA00023004"/>
    </source>
</evidence>
<dbReference type="EMBL" id="FNQC01000020">
    <property type="protein sequence ID" value="SDZ52235.1"/>
    <property type="molecule type" value="Genomic_DNA"/>
</dbReference>
<keyword evidence="9" id="KW-1185">Reference proteome</keyword>
<reference evidence="8 9" key="1">
    <citation type="submission" date="2016-10" db="EMBL/GenBank/DDBJ databases">
        <authorList>
            <person name="Varghese N."/>
            <person name="Submissions S."/>
        </authorList>
    </citation>
    <scope>NUCLEOTIDE SEQUENCE [LARGE SCALE GENOMIC DNA]</scope>
    <source>
        <strain evidence="8 9">DSM 17997</strain>
    </source>
</reference>
<evidence type="ECO:0000256" key="4">
    <source>
        <dbReference type="ARBA" id="ARBA00023014"/>
    </source>
</evidence>
<organism evidence="8 9">
    <name type="scientific">Rhodonellum ikkaensis</name>
    <dbReference type="NCBI Taxonomy" id="336829"/>
    <lineage>
        <taxon>Bacteria</taxon>
        <taxon>Pseudomonadati</taxon>
        <taxon>Bacteroidota</taxon>
        <taxon>Cytophagia</taxon>
        <taxon>Cytophagales</taxon>
        <taxon>Cytophagaceae</taxon>
        <taxon>Rhodonellum</taxon>
    </lineage>
</organism>
<keyword evidence="1" id="KW-0001">2Fe-2S</keyword>
<evidence type="ECO:0000256" key="5">
    <source>
        <dbReference type="ARBA" id="ARBA00023157"/>
    </source>
</evidence>
<keyword evidence="4" id="KW-0411">Iron-sulfur</keyword>
<evidence type="ECO:0000256" key="1">
    <source>
        <dbReference type="ARBA" id="ARBA00022714"/>
    </source>
</evidence>
<keyword evidence="2" id="KW-0479">Metal-binding</keyword>
<dbReference type="CDD" id="cd03467">
    <property type="entry name" value="Rieske"/>
    <property type="match status" value="1"/>
</dbReference>
<comment type="caution">
    <text evidence="8">The sequence shown here is derived from an EMBL/GenBank/DDBJ whole genome shotgun (WGS) entry which is preliminary data.</text>
</comment>
<dbReference type="InterPro" id="IPR005805">
    <property type="entry name" value="Rieske_Fe-S_prot_C"/>
</dbReference>
<protein>
    <submittedName>
        <fullName evidence="8">Rieske [2Fe-2S] domain-containing protein</fullName>
    </submittedName>
</protein>
<evidence type="ECO:0000313" key="8">
    <source>
        <dbReference type="EMBL" id="SDZ52235.1"/>
    </source>
</evidence>
<accession>A0A1H3TRE6</accession>
<evidence type="ECO:0000256" key="2">
    <source>
        <dbReference type="ARBA" id="ARBA00022723"/>
    </source>
</evidence>
<dbReference type="Gene3D" id="2.102.10.10">
    <property type="entry name" value="Rieske [2Fe-2S] iron-sulphur domain"/>
    <property type="match status" value="1"/>
</dbReference>
<dbReference type="InterPro" id="IPR036922">
    <property type="entry name" value="Rieske_2Fe-2S_sf"/>
</dbReference>
<dbReference type="PANTHER" id="PTHR10134">
    <property type="entry name" value="CYTOCHROME B-C1 COMPLEX SUBUNIT RIESKE, MITOCHONDRIAL"/>
    <property type="match status" value="1"/>
</dbReference>
<dbReference type="RefSeq" id="WP_019600231.1">
    <property type="nucleotide sequence ID" value="NZ_FNQC01000020.1"/>
</dbReference>
<evidence type="ECO:0000313" key="9">
    <source>
        <dbReference type="Proteomes" id="UP000199663"/>
    </source>
</evidence>
<evidence type="ECO:0000259" key="7">
    <source>
        <dbReference type="PROSITE" id="PS51296"/>
    </source>
</evidence>
<dbReference type="PROSITE" id="PS51296">
    <property type="entry name" value="RIESKE"/>
    <property type="match status" value="1"/>
</dbReference>
<name>A0A1H3TRE6_9BACT</name>
<comment type="cofactor">
    <cofactor evidence="6">
        <name>[2Fe-2S] cluster</name>
        <dbReference type="ChEBI" id="CHEBI:190135"/>
    </cofactor>
</comment>
<gene>
    <name evidence="8" type="ORF">SAMN05444412_1207</name>
</gene>
<dbReference type="Proteomes" id="UP000199663">
    <property type="component" value="Unassembled WGS sequence"/>
</dbReference>
<dbReference type="SUPFAM" id="SSF50022">
    <property type="entry name" value="ISP domain"/>
    <property type="match status" value="1"/>
</dbReference>
<dbReference type="Pfam" id="PF00355">
    <property type="entry name" value="Rieske"/>
    <property type="match status" value="1"/>
</dbReference>
<keyword evidence="5" id="KW-1015">Disulfide bond</keyword>
<dbReference type="InterPro" id="IPR014349">
    <property type="entry name" value="Rieske_Fe-S_prot"/>
</dbReference>